<name>A0A173UJ63_9FIRM</name>
<dbReference type="PROSITE" id="PS51365">
    <property type="entry name" value="RENAL_DIPEPTIDASE_2"/>
    <property type="match status" value="1"/>
</dbReference>
<dbReference type="GO" id="GO:0006508">
    <property type="term" value="P:proteolysis"/>
    <property type="evidence" value="ECO:0007669"/>
    <property type="project" value="InterPro"/>
</dbReference>
<dbReference type="SUPFAM" id="SSF51556">
    <property type="entry name" value="Metallo-dependent hydrolases"/>
    <property type="match status" value="1"/>
</dbReference>
<dbReference type="PANTHER" id="PTHR10443:SF12">
    <property type="entry name" value="DIPEPTIDASE"/>
    <property type="match status" value="1"/>
</dbReference>
<organism evidence="1 2">
    <name type="scientific">Dorea longicatena</name>
    <dbReference type="NCBI Taxonomy" id="88431"/>
    <lineage>
        <taxon>Bacteria</taxon>
        <taxon>Bacillati</taxon>
        <taxon>Bacillota</taxon>
        <taxon>Clostridia</taxon>
        <taxon>Lachnospirales</taxon>
        <taxon>Lachnospiraceae</taxon>
        <taxon>Dorea</taxon>
    </lineage>
</organism>
<dbReference type="Proteomes" id="UP000095597">
    <property type="component" value="Unassembled WGS sequence"/>
</dbReference>
<dbReference type="Gene3D" id="3.20.20.140">
    <property type="entry name" value="Metal-dependent hydrolases"/>
    <property type="match status" value="1"/>
</dbReference>
<dbReference type="AlphaFoldDB" id="A0A173UJ63"/>
<dbReference type="CDD" id="cd01301">
    <property type="entry name" value="rDP_like"/>
    <property type="match status" value="1"/>
</dbReference>
<dbReference type="RefSeq" id="WP_055214713.1">
    <property type="nucleotide sequence ID" value="NZ_CYXO01000013.1"/>
</dbReference>
<dbReference type="InterPro" id="IPR032466">
    <property type="entry name" value="Metal_Hydrolase"/>
</dbReference>
<dbReference type="InterPro" id="IPR008257">
    <property type="entry name" value="Pept_M19"/>
</dbReference>
<dbReference type="OrthoDB" id="9804920at2"/>
<dbReference type="PANTHER" id="PTHR10443">
    <property type="entry name" value="MICROSOMAL DIPEPTIDASE"/>
    <property type="match status" value="1"/>
</dbReference>
<protein>
    <submittedName>
        <fullName evidence="1">Membrane dipeptidase (Peptidase family M19)</fullName>
    </submittedName>
</protein>
<sequence>MRMIDMHCDTLWKLIDLDGQGDLMKNDCHINIPSMKKAGTVVQLFACFTKAADYKKKGGYDAAFVHVQDMVRYLRQQQERYSEDLALAYSWNDVDRNDFAGRISAIMTVEEGGILNGHMERLEELYQHGIRLMTPVWNYENCIGYPNSRKKSVMWKGLKPFGKEVIERMGELGMIIDVSHASDGTFRDIMAIAKGTVIASHSNCREIAKHPRNLTDEMIWQLADAGGIAGFNLYGPFLGREKESRIEDMTAHILHMLNKGGSDFPAIGTDFDGFGEMEVMEIGHPDEMEKLWEILKQKGVKESQLDKIWYRNAMRVLKSI</sequence>
<dbReference type="GO" id="GO:0070573">
    <property type="term" value="F:metallodipeptidase activity"/>
    <property type="evidence" value="ECO:0007669"/>
    <property type="project" value="InterPro"/>
</dbReference>
<evidence type="ECO:0000313" key="1">
    <source>
        <dbReference type="EMBL" id="CUN15093.1"/>
    </source>
</evidence>
<dbReference type="EMBL" id="CYXO01000013">
    <property type="protein sequence ID" value="CUN15093.1"/>
    <property type="molecule type" value="Genomic_DNA"/>
</dbReference>
<proteinExistence type="predicted"/>
<dbReference type="Pfam" id="PF01244">
    <property type="entry name" value="Peptidase_M19"/>
    <property type="match status" value="1"/>
</dbReference>
<reference evidence="1 2" key="1">
    <citation type="submission" date="2015-09" db="EMBL/GenBank/DDBJ databases">
        <authorList>
            <consortium name="Pathogen Informatics"/>
        </authorList>
    </citation>
    <scope>NUCLEOTIDE SEQUENCE [LARGE SCALE GENOMIC DNA]</scope>
    <source>
        <strain evidence="1 2">2789STDY5834961</strain>
    </source>
</reference>
<gene>
    <name evidence="1" type="ORF">ERS852573_02165</name>
</gene>
<evidence type="ECO:0000313" key="2">
    <source>
        <dbReference type="Proteomes" id="UP000095597"/>
    </source>
</evidence>
<accession>A0A173UJ63</accession>